<dbReference type="Proteomes" id="UP001596391">
    <property type="component" value="Unassembled WGS sequence"/>
</dbReference>
<evidence type="ECO:0000256" key="1">
    <source>
        <dbReference type="ARBA" id="ARBA00023015"/>
    </source>
</evidence>
<accession>A0ABW1ZD67</accession>
<comment type="caution">
    <text evidence="7">The sequence shown here is derived from an EMBL/GenBank/DDBJ whole genome shotgun (WGS) entry which is preliminary data.</text>
</comment>
<feature type="DNA-binding region" description="H-T-H motif" evidence="4">
    <location>
        <begin position="48"/>
        <end position="67"/>
    </location>
</feature>
<dbReference type="PROSITE" id="PS50977">
    <property type="entry name" value="HTH_TETR_2"/>
    <property type="match status" value="1"/>
</dbReference>
<keyword evidence="3" id="KW-0804">Transcription</keyword>
<dbReference type="RefSeq" id="WP_263370980.1">
    <property type="nucleotide sequence ID" value="NZ_JAGSYD010000002.1"/>
</dbReference>
<keyword evidence="8" id="KW-1185">Reference proteome</keyword>
<evidence type="ECO:0000259" key="6">
    <source>
        <dbReference type="PROSITE" id="PS50977"/>
    </source>
</evidence>
<evidence type="ECO:0000256" key="5">
    <source>
        <dbReference type="SAM" id="MobiDB-lite"/>
    </source>
</evidence>
<protein>
    <submittedName>
        <fullName evidence="7">TetR/AcrR family transcriptional regulator</fullName>
    </submittedName>
</protein>
<sequence length="215" mass="24600">MPRKSASTHTAPARKPRLSRQERKTQTRASLIETGRRHILREGLGDAAAERIAEEAGFSRGAFYGNFTDKEDLFLTIVRDDQEKRFSVFRTILESDEPVESLLKRLREALADRVTDPEWIILEAEFEAGALRSEKMRQTYIELYRSMLKDGRRILKKLAQQPGIQFTLPPNEFLMAMLSFAHGMAVSQRLLGSEISVKGTRKLICSIFDRLLTTK</sequence>
<evidence type="ECO:0000256" key="3">
    <source>
        <dbReference type="ARBA" id="ARBA00023163"/>
    </source>
</evidence>
<evidence type="ECO:0000313" key="7">
    <source>
        <dbReference type="EMBL" id="MFC6647091.1"/>
    </source>
</evidence>
<proteinExistence type="predicted"/>
<dbReference type="PANTHER" id="PTHR47506">
    <property type="entry name" value="TRANSCRIPTIONAL REGULATORY PROTEIN"/>
    <property type="match status" value="1"/>
</dbReference>
<reference evidence="8" key="1">
    <citation type="journal article" date="2019" name="Int. J. Syst. Evol. Microbiol.">
        <title>The Global Catalogue of Microorganisms (GCM) 10K type strain sequencing project: providing services to taxonomists for standard genome sequencing and annotation.</title>
        <authorList>
            <consortium name="The Broad Institute Genomics Platform"/>
            <consortium name="The Broad Institute Genome Sequencing Center for Infectious Disease"/>
            <person name="Wu L."/>
            <person name="Ma J."/>
        </authorList>
    </citation>
    <scope>NUCLEOTIDE SEQUENCE [LARGE SCALE GENOMIC DNA]</scope>
    <source>
        <strain evidence="8">CGMCC 1.16026</strain>
    </source>
</reference>
<gene>
    <name evidence="7" type="ORF">ACFQBQ_16220</name>
</gene>
<keyword evidence="2 4" id="KW-0238">DNA-binding</keyword>
<dbReference type="InterPro" id="IPR009057">
    <property type="entry name" value="Homeodomain-like_sf"/>
</dbReference>
<dbReference type="SUPFAM" id="SSF48498">
    <property type="entry name" value="Tetracyclin repressor-like, C-terminal domain"/>
    <property type="match status" value="1"/>
</dbReference>
<keyword evidence="1" id="KW-0805">Transcription regulation</keyword>
<feature type="compositionally biased region" description="Polar residues" evidence="5">
    <location>
        <begin position="1"/>
        <end position="10"/>
    </location>
</feature>
<organism evidence="7 8">
    <name type="scientific">Granulicella cerasi</name>
    <dbReference type="NCBI Taxonomy" id="741063"/>
    <lineage>
        <taxon>Bacteria</taxon>
        <taxon>Pseudomonadati</taxon>
        <taxon>Acidobacteriota</taxon>
        <taxon>Terriglobia</taxon>
        <taxon>Terriglobales</taxon>
        <taxon>Acidobacteriaceae</taxon>
        <taxon>Granulicella</taxon>
    </lineage>
</organism>
<dbReference type="InterPro" id="IPR001647">
    <property type="entry name" value="HTH_TetR"/>
</dbReference>
<dbReference type="InterPro" id="IPR036271">
    <property type="entry name" value="Tet_transcr_reg_TetR-rel_C_sf"/>
</dbReference>
<name>A0ABW1ZD67_9BACT</name>
<evidence type="ECO:0000256" key="2">
    <source>
        <dbReference type="ARBA" id="ARBA00023125"/>
    </source>
</evidence>
<dbReference type="Gene3D" id="1.10.357.10">
    <property type="entry name" value="Tetracycline Repressor, domain 2"/>
    <property type="match status" value="1"/>
</dbReference>
<dbReference type="PANTHER" id="PTHR47506:SF1">
    <property type="entry name" value="HTH-TYPE TRANSCRIPTIONAL REGULATOR YJDC"/>
    <property type="match status" value="1"/>
</dbReference>
<evidence type="ECO:0000256" key="4">
    <source>
        <dbReference type="PROSITE-ProRule" id="PRU00335"/>
    </source>
</evidence>
<dbReference type="SUPFAM" id="SSF46689">
    <property type="entry name" value="Homeodomain-like"/>
    <property type="match status" value="1"/>
</dbReference>
<feature type="domain" description="HTH tetR-type" evidence="6">
    <location>
        <begin position="25"/>
        <end position="85"/>
    </location>
</feature>
<dbReference type="Pfam" id="PF00440">
    <property type="entry name" value="TetR_N"/>
    <property type="match status" value="1"/>
</dbReference>
<evidence type="ECO:0000313" key="8">
    <source>
        <dbReference type="Proteomes" id="UP001596391"/>
    </source>
</evidence>
<feature type="region of interest" description="Disordered" evidence="5">
    <location>
        <begin position="1"/>
        <end position="26"/>
    </location>
</feature>
<dbReference type="EMBL" id="JBHSWI010000001">
    <property type="protein sequence ID" value="MFC6647091.1"/>
    <property type="molecule type" value="Genomic_DNA"/>
</dbReference>